<keyword evidence="3" id="KW-0408">Iron</keyword>
<dbReference type="Pfam" id="PF00127">
    <property type="entry name" value="Copper-bind"/>
    <property type="match status" value="1"/>
</dbReference>
<sequence length="243" mass="24749">MIEARLNGRWRSALSLALAAGATLAVAGCTNDSSPAQSANLVNGKQLFVQKCGACHTMARAGSKGVTGPNLDEAFASARQENWGDDGIRGVVYGQILYPNQNAPMPANLVTGQDASDVAAYVSTVAAKPGKDVGLLASAVAPAGGGKPAVEKNGVLSISADPNGQLLYVETTATATPGPVELEMPNESGVPHNIVIENAGIETPVIKNGVAKAKGTLKAGTFVYFCAVPGHRQAGMVGKLTVR</sequence>
<dbReference type="PROSITE" id="PS51257">
    <property type="entry name" value="PROKAR_LIPOPROTEIN"/>
    <property type="match status" value="1"/>
</dbReference>
<name>A0A6J5YTI4_9ZZZZ</name>
<dbReference type="GO" id="GO:0020037">
    <property type="term" value="F:heme binding"/>
    <property type="evidence" value="ECO:0007669"/>
    <property type="project" value="InterPro"/>
</dbReference>
<dbReference type="AlphaFoldDB" id="A0A6J5YTI4"/>
<evidence type="ECO:0000256" key="4">
    <source>
        <dbReference type="ARBA" id="ARBA00023008"/>
    </source>
</evidence>
<keyword evidence="2" id="KW-0479">Metal-binding</keyword>
<dbReference type="SUPFAM" id="SSF46626">
    <property type="entry name" value="Cytochrome c"/>
    <property type="match status" value="1"/>
</dbReference>
<dbReference type="Pfam" id="PF00034">
    <property type="entry name" value="Cytochrom_C"/>
    <property type="match status" value="1"/>
</dbReference>
<dbReference type="InterPro" id="IPR009056">
    <property type="entry name" value="Cyt_c-like_dom"/>
</dbReference>
<dbReference type="GO" id="GO:0005507">
    <property type="term" value="F:copper ion binding"/>
    <property type="evidence" value="ECO:0007669"/>
    <property type="project" value="InterPro"/>
</dbReference>
<proteinExistence type="predicted"/>
<dbReference type="Gene3D" id="1.10.760.10">
    <property type="entry name" value="Cytochrome c-like domain"/>
    <property type="match status" value="1"/>
</dbReference>
<evidence type="ECO:0000256" key="3">
    <source>
        <dbReference type="ARBA" id="ARBA00023004"/>
    </source>
</evidence>
<dbReference type="PROSITE" id="PS00079">
    <property type="entry name" value="MULTICOPPER_OXIDASE1"/>
    <property type="match status" value="1"/>
</dbReference>
<keyword evidence="4" id="KW-0186">Copper</keyword>
<dbReference type="InterPro" id="IPR008972">
    <property type="entry name" value="Cupredoxin"/>
</dbReference>
<dbReference type="InterPro" id="IPR033138">
    <property type="entry name" value="Cu_oxidase_CS"/>
</dbReference>
<feature type="domain" description="Cytochrome c" evidence="5">
    <location>
        <begin position="39"/>
        <end position="126"/>
    </location>
</feature>
<accession>A0A6J5YTI4</accession>
<dbReference type="SUPFAM" id="SSF49503">
    <property type="entry name" value="Cupredoxins"/>
    <property type="match status" value="1"/>
</dbReference>
<organism evidence="6">
    <name type="scientific">freshwater metagenome</name>
    <dbReference type="NCBI Taxonomy" id="449393"/>
    <lineage>
        <taxon>unclassified sequences</taxon>
        <taxon>metagenomes</taxon>
        <taxon>ecological metagenomes</taxon>
    </lineage>
</organism>
<dbReference type="InterPro" id="IPR000923">
    <property type="entry name" value="BlueCu_1"/>
</dbReference>
<evidence type="ECO:0000256" key="2">
    <source>
        <dbReference type="ARBA" id="ARBA00022723"/>
    </source>
</evidence>
<dbReference type="PROSITE" id="PS51007">
    <property type="entry name" value="CYTC"/>
    <property type="match status" value="1"/>
</dbReference>
<reference evidence="6" key="1">
    <citation type="submission" date="2020-05" db="EMBL/GenBank/DDBJ databases">
        <authorList>
            <person name="Chiriac C."/>
            <person name="Salcher M."/>
            <person name="Ghai R."/>
            <person name="Kavagutti S V."/>
        </authorList>
    </citation>
    <scope>NUCLEOTIDE SEQUENCE</scope>
</reference>
<keyword evidence="1" id="KW-0349">Heme</keyword>
<gene>
    <name evidence="6" type="ORF">UFOPK3522_00013</name>
</gene>
<evidence type="ECO:0000313" key="6">
    <source>
        <dbReference type="EMBL" id="CAB4333581.1"/>
    </source>
</evidence>
<dbReference type="GO" id="GO:0009055">
    <property type="term" value="F:electron transfer activity"/>
    <property type="evidence" value="ECO:0007669"/>
    <property type="project" value="InterPro"/>
</dbReference>
<evidence type="ECO:0000256" key="1">
    <source>
        <dbReference type="ARBA" id="ARBA00022617"/>
    </source>
</evidence>
<evidence type="ECO:0000259" key="5">
    <source>
        <dbReference type="PROSITE" id="PS51007"/>
    </source>
</evidence>
<protein>
    <submittedName>
        <fullName evidence="6">Unannotated protein</fullName>
    </submittedName>
</protein>
<dbReference type="EMBL" id="CAESAO010000001">
    <property type="protein sequence ID" value="CAB4333581.1"/>
    <property type="molecule type" value="Genomic_DNA"/>
</dbReference>
<dbReference type="Gene3D" id="2.60.40.420">
    <property type="entry name" value="Cupredoxins - blue copper proteins"/>
    <property type="match status" value="1"/>
</dbReference>
<dbReference type="InterPro" id="IPR036909">
    <property type="entry name" value="Cyt_c-like_dom_sf"/>
</dbReference>